<evidence type="ECO:0000256" key="10">
    <source>
        <dbReference type="ARBA" id="ARBA00022687"/>
    </source>
</evidence>
<dbReference type="GO" id="GO:0043066">
    <property type="term" value="P:negative regulation of apoptotic process"/>
    <property type="evidence" value="ECO:0007669"/>
    <property type="project" value="Ensembl"/>
</dbReference>
<reference evidence="27" key="1">
    <citation type="submission" date="2025-08" db="UniProtKB">
        <authorList>
            <consortium name="Ensembl"/>
        </authorList>
    </citation>
    <scope>IDENTIFICATION</scope>
</reference>
<dbReference type="GO" id="GO:0038066">
    <property type="term" value="P:p38MAPK cascade"/>
    <property type="evidence" value="ECO:0007669"/>
    <property type="project" value="Ensembl"/>
</dbReference>
<keyword evidence="17" id="KW-0862">Zinc</keyword>
<dbReference type="GO" id="GO:0051402">
    <property type="term" value="P:neuron apoptotic process"/>
    <property type="evidence" value="ECO:0007669"/>
    <property type="project" value="Ensembl"/>
</dbReference>
<dbReference type="GO" id="GO:0090263">
    <property type="term" value="P:positive regulation of canonical Wnt signaling pathway"/>
    <property type="evidence" value="ECO:0007669"/>
    <property type="project" value="Ensembl"/>
</dbReference>
<dbReference type="PANTHER" id="PTHR10044">
    <property type="entry name" value="INHIBITOR OF APOPTOSIS"/>
    <property type="match status" value="1"/>
</dbReference>
<dbReference type="GO" id="GO:0060785">
    <property type="term" value="P:regulation of apoptosis involved in tissue homeostasis"/>
    <property type="evidence" value="ECO:0007669"/>
    <property type="project" value="Ensembl"/>
</dbReference>
<reference evidence="27" key="2">
    <citation type="submission" date="2025-09" db="UniProtKB">
        <authorList>
            <consortium name="Ensembl"/>
        </authorList>
    </citation>
    <scope>IDENTIFICATION</scope>
</reference>
<dbReference type="FunFam" id="1.10.533.10:FF:000050">
    <property type="entry name" value="E3 ubiquitin-protein ligase XIAP"/>
    <property type="match status" value="1"/>
</dbReference>
<dbReference type="FunFam" id="1.10.1170.10:FF:000011">
    <property type="entry name" value="E3 ubiquitin-protein ligase XIAP"/>
    <property type="match status" value="1"/>
</dbReference>
<dbReference type="GO" id="GO:0032496">
    <property type="term" value="P:response to lipopolysaccharide"/>
    <property type="evidence" value="ECO:0007669"/>
    <property type="project" value="Ensembl"/>
</dbReference>
<dbReference type="Ensembl" id="ENSSPUT00000017726.1">
    <property type="protein sequence ID" value="ENSSPUP00000016640.1"/>
    <property type="gene ID" value="ENSSPUG00000012874.1"/>
</dbReference>
<evidence type="ECO:0000256" key="8">
    <source>
        <dbReference type="ARBA" id="ARBA00022553"/>
    </source>
</evidence>
<keyword evidence="14 25" id="KW-0863">Zinc-finger</keyword>
<evidence type="ECO:0000256" key="20">
    <source>
        <dbReference type="ARBA" id="ARBA00044089"/>
    </source>
</evidence>
<dbReference type="SMART" id="SM00238">
    <property type="entry name" value="BIR"/>
    <property type="match status" value="3"/>
</dbReference>
<evidence type="ECO:0000256" key="21">
    <source>
        <dbReference type="ARBA" id="ARBA00044214"/>
    </source>
</evidence>
<dbReference type="GO" id="GO:0007249">
    <property type="term" value="P:canonical NF-kappaB signal transduction"/>
    <property type="evidence" value="ECO:0007669"/>
    <property type="project" value="Ensembl"/>
</dbReference>
<evidence type="ECO:0000256" key="17">
    <source>
        <dbReference type="ARBA" id="ARBA00022833"/>
    </source>
</evidence>
<evidence type="ECO:0000256" key="13">
    <source>
        <dbReference type="ARBA" id="ARBA00022737"/>
    </source>
</evidence>
<dbReference type="Gene3D" id="3.30.40.10">
    <property type="entry name" value="Zinc/RING finger domain, C3HC4 (zinc finger)"/>
    <property type="match status" value="1"/>
</dbReference>
<proteinExistence type="inferred from homology"/>
<accession>A0A8D0H8W4</accession>
<keyword evidence="28" id="KW-1185">Reference proteome</keyword>
<dbReference type="GO" id="GO:1902530">
    <property type="term" value="P:positive regulation of protein linear polyubiquitination"/>
    <property type="evidence" value="ECO:0007669"/>
    <property type="project" value="Ensembl"/>
</dbReference>
<evidence type="ECO:0000256" key="9">
    <source>
        <dbReference type="ARBA" id="ARBA00022679"/>
    </source>
</evidence>
<dbReference type="SMART" id="SM00184">
    <property type="entry name" value="RING"/>
    <property type="match status" value="1"/>
</dbReference>
<dbReference type="FunFam" id="1.10.1170.10:FF:000008">
    <property type="entry name" value="Putative e3 ubiquitin-protein ligase xiap"/>
    <property type="match status" value="1"/>
</dbReference>
<dbReference type="GO" id="GO:0070427">
    <property type="term" value="P:nucleotide-binding oligomerization domain containing 1 signaling pathway"/>
    <property type="evidence" value="ECO:0007669"/>
    <property type="project" value="Ensembl"/>
</dbReference>
<feature type="domain" description="RING-type" evidence="26">
    <location>
        <begin position="441"/>
        <end position="475"/>
    </location>
</feature>
<dbReference type="FunFam" id="1.10.1170.10:FF:000002">
    <property type="entry name" value="Baculoviral IAP repeat containing 7"/>
    <property type="match status" value="1"/>
</dbReference>
<dbReference type="PROSITE" id="PS50089">
    <property type="entry name" value="ZF_RING_2"/>
    <property type="match status" value="1"/>
</dbReference>
<dbReference type="GO" id="GO:0016055">
    <property type="term" value="P:Wnt signaling pathway"/>
    <property type="evidence" value="ECO:0007669"/>
    <property type="project" value="UniProtKB-KW"/>
</dbReference>
<gene>
    <name evidence="27" type="primary">XIAP</name>
</gene>
<dbReference type="GO" id="GO:0046330">
    <property type="term" value="P:positive regulation of JNK cascade"/>
    <property type="evidence" value="ECO:0007669"/>
    <property type="project" value="Ensembl"/>
</dbReference>
<dbReference type="Gene3D" id="1.10.8.10">
    <property type="entry name" value="DNA helicase RuvA subunit, C-terminal domain"/>
    <property type="match status" value="1"/>
</dbReference>
<dbReference type="GO" id="GO:0004869">
    <property type="term" value="F:cysteine-type endopeptidase inhibitor activity"/>
    <property type="evidence" value="ECO:0007669"/>
    <property type="project" value="Ensembl"/>
</dbReference>
<keyword evidence="11" id="KW-0053">Apoptosis</keyword>
<evidence type="ECO:0000256" key="16">
    <source>
        <dbReference type="ARBA" id="ARBA00022799"/>
    </source>
</evidence>
<evidence type="ECO:0000256" key="6">
    <source>
        <dbReference type="ARBA" id="ARBA00022490"/>
    </source>
</evidence>
<dbReference type="GO" id="GO:0019805">
    <property type="term" value="P:quinolinate biosynthetic process"/>
    <property type="evidence" value="ECO:0007669"/>
    <property type="project" value="Ensembl"/>
</dbReference>
<evidence type="ECO:0000256" key="14">
    <source>
        <dbReference type="ARBA" id="ARBA00022771"/>
    </source>
</evidence>
<dbReference type="InterPro" id="IPR050784">
    <property type="entry name" value="IAP"/>
</dbReference>
<evidence type="ECO:0000256" key="5">
    <source>
        <dbReference type="ARBA" id="ARBA00012483"/>
    </source>
</evidence>
<dbReference type="GO" id="GO:0043123">
    <property type="term" value="P:positive regulation of canonical NF-kappaB signal transduction"/>
    <property type="evidence" value="ECO:0007669"/>
    <property type="project" value="Ensembl"/>
</dbReference>
<evidence type="ECO:0000256" key="19">
    <source>
        <dbReference type="ARBA" id="ARBA00023242"/>
    </source>
</evidence>
<dbReference type="GO" id="GO:0042802">
    <property type="term" value="F:identical protein binding"/>
    <property type="evidence" value="ECO:0007669"/>
    <property type="project" value="Ensembl"/>
</dbReference>
<evidence type="ECO:0000256" key="11">
    <source>
        <dbReference type="ARBA" id="ARBA00022703"/>
    </source>
</evidence>
<keyword evidence="19" id="KW-0539">Nucleus</keyword>
<keyword evidence="10" id="KW-0879">Wnt signaling pathway</keyword>
<keyword evidence="8" id="KW-0597">Phosphoprotein</keyword>
<evidence type="ECO:0000256" key="24">
    <source>
        <dbReference type="ARBA" id="ARBA00077586"/>
    </source>
</evidence>
<keyword evidence="6" id="KW-0963">Cytoplasm</keyword>
<dbReference type="GO" id="GO:0005737">
    <property type="term" value="C:cytoplasm"/>
    <property type="evidence" value="ECO:0007669"/>
    <property type="project" value="UniProtKB-SubCell"/>
</dbReference>
<keyword evidence="9" id="KW-0808">Transferase</keyword>
<dbReference type="GO" id="GO:0005634">
    <property type="term" value="C:nucleus"/>
    <property type="evidence" value="ECO:0007669"/>
    <property type="project" value="UniProtKB-SubCell"/>
</dbReference>
<dbReference type="GO" id="GO:0032481">
    <property type="term" value="P:positive regulation of type I interferon production"/>
    <property type="evidence" value="ECO:0007669"/>
    <property type="project" value="Ensembl"/>
</dbReference>
<dbReference type="PROSITE" id="PS01282">
    <property type="entry name" value="BIR_REPEAT_1"/>
    <property type="match status" value="2"/>
</dbReference>
<dbReference type="Gene3D" id="1.10.1170.10">
    <property type="entry name" value="Inhibitor Of Apoptosis Protein (2mihbC-IAP-1), Chain A"/>
    <property type="match status" value="3"/>
</dbReference>
<evidence type="ECO:0000256" key="25">
    <source>
        <dbReference type="PROSITE-ProRule" id="PRU00175"/>
    </source>
</evidence>
<comment type="subcellular location">
    <subcellularLocation>
        <location evidence="3">Cytoplasm</location>
    </subcellularLocation>
    <subcellularLocation>
        <location evidence="2">Nucleus</location>
    </subcellularLocation>
</comment>
<dbReference type="EC" id="2.3.2.27" evidence="5"/>
<evidence type="ECO:0000313" key="27">
    <source>
        <dbReference type="Ensembl" id="ENSSPUP00000016640.1"/>
    </source>
</evidence>
<protein>
    <recommendedName>
        <fullName evidence="20">E3 ubiquitin-protein ligase XIAP</fullName>
        <ecNumber evidence="5">2.3.2.27</ecNumber>
    </recommendedName>
    <alternativeName>
        <fullName evidence="21">Baculoviral IAP repeat-containing protein 4</fullName>
    </alternativeName>
    <alternativeName>
        <fullName evidence="24">Inhibitor of apoptosis protein 3</fullName>
    </alternativeName>
    <alternativeName>
        <fullName evidence="23">RING-type E3 ubiquitin transferase XIAP</fullName>
    </alternativeName>
    <alternativeName>
        <fullName evidence="22">X-linked inhibitor of apoptosis protein</fullName>
    </alternativeName>
</protein>
<dbReference type="GO" id="GO:0097039">
    <property type="term" value="P:protein linear polyubiquitination"/>
    <property type="evidence" value="ECO:0007669"/>
    <property type="project" value="Ensembl"/>
</dbReference>
<evidence type="ECO:0000256" key="12">
    <source>
        <dbReference type="ARBA" id="ARBA00022723"/>
    </source>
</evidence>
<organism evidence="27 28">
    <name type="scientific">Sphenodon punctatus</name>
    <name type="common">Tuatara</name>
    <name type="synonym">Hatteria punctata</name>
    <dbReference type="NCBI Taxonomy" id="8508"/>
    <lineage>
        <taxon>Eukaryota</taxon>
        <taxon>Metazoa</taxon>
        <taxon>Chordata</taxon>
        <taxon>Craniata</taxon>
        <taxon>Vertebrata</taxon>
        <taxon>Euteleostomi</taxon>
        <taxon>Lepidosauria</taxon>
        <taxon>Sphenodontia</taxon>
        <taxon>Sphenodontidae</taxon>
        <taxon>Sphenodon</taxon>
    </lineage>
</organism>
<evidence type="ECO:0000256" key="23">
    <source>
        <dbReference type="ARBA" id="ARBA00044244"/>
    </source>
</evidence>
<keyword evidence="18" id="KW-0832">Ubl conjugation</keyword>
<dbReference type="GO" id="GO:0006974">
    <property type="term" value="P:DNA damage response"/>
    <property type="evidence" value="ECO:0007669"/>
    <property type="project" value="Ensembl"/>
</dbReference>
<dbReference type="GeneTree" id="ENSGT00940000158743"/>
<dbReference type="GO" id="GO:0070431">
    <property type="term" value="P:nucleotide-binding oligomerization domain containing 2 signaling pathway"/>
    <property type="evidence" value="ECO:0007669"/>
    <property type="project" value="Ensembl"/>
</dbReference>
<comment type="catalytic activity">
    <reaction evidence="1">
        <text>S-ubiquitinyl-[E2 ubiquitin-conjugating enzyme]-L-cysteine + [acceptor protein]-L-lysine = [E2 ubiquitin-conjugating enzyme]-L-cysteine + N(6)-ubiquitinyl-[acceptor protein]-L-lysine.</text>
        <dbReference type="EC" id="2.3.2.27"/>
    </reaction>
</comment>
<dbReference type="FunFam" id="3.30.40.10:FF:000184">
    <property type="entry name" value="Baculoviral IAP repeat containing 2"/>
    <property type="match status" value="1"/>
</dbReference>
<dbReference type="Proteomes" id="UP000694392">
    <property type="component" value="Unplaced"/>
</dbReference>
<evidence type="ECO:0000256" key="4">
    <source>
        <dbReference type="ARBA" id="ARBA00006672"/>
    </source>
</evidence>
<dbReference type="GO" id="GO:0032480">
    <property type="term" value="P:negative regulation of type I interferon production"/>
    <property type="evidence" value="ECO:0007669"/>
    <property type="project" value="Ensembl"/>
</dbReference>
<evidence type="ECO:0000259" key="26">
    <source>
        <dbReference type="PROSITE" id="PS50089"/>
    </source>
</evidence>
<dbReference type="GO" id="GO:0061630">
    <property type="term" value="F:ubiquitin protein ligase activity"/>
    <property type="evidence" value="ECO:0007669"/>
    <property type="project" value="UniProtKB-EC"/>
</dbReference>
<evidence type="ECO:0000256" key="3">
    <source>
        <dbReference type="ARBA" id="ARBA00004496"/>
    </source>
</evidence>
<dbReference type="GO" id="GO:0043124">
    <property type="term" value="P:negative regulation of canonical NF-kappaB signal transduction"/>
    <property type="evidence" value="ECO:0007669"/>
    <property type="project" value="Ensembl"/>
</dbReference>
<dbReference type="OMA" id="CMDENIA"/>
<dbReference type="InterPro" id="IPR013083">
    <property type="entry name" value="Znf_RING/FYVE/PHD"/>
</dbReference>
<dbReference type="CDD" id="cd16714">
    <property type="entry name" value="RING-HC_BIRC4_8"/>
    <property type="match status" value="1"/>
</dbReference>
<dbReference type="GO" id="GO:0006511">
    <property type="term" value="P:ubiquitin-dependent protein catabolic process"/>
    <property type="evidence" value="ECO:0007669"/>
    <property type="project" value="Ensembl"/>
</dbReference>
<dbReference type="GO" id="GO:0120283">
    <property type="term" value="F:protein serine/threonine kinase binding"/>
    <property type="evidence" value="ECO:0007669"/>
    <property type="project" value="Ensembl"/>
</dbReference>
<dbReference type="GO" id="GO:0042742">
    <property type="term" value="P:defense response to bacterium"/>
    <property type="evidence" value="ECO:0007669"/>
    <property type="project" value="Ensembl"/>
</dbReference>
<dbReference type="Pfam" id="PF00653">
    <property type="entry name" value="BIR"/>
    <property type="match status" value="3"/>
</dbReference>
<dbReference type="GO" id="GO:0010804">
    <property type="term" value="P:negative regulation of tumor necrosis factor-mediated signaling pathway"/>
    <property type="evidence" value="ECO:0007669"/>
    <property type="project" value="Ensembl"/>
</dbReference>
<evidence type="ECO:0000256" key="18">
    <source>
        <dbReference type="ARBA" id="ARBA00022843"/>
    </source>
</evidence>
<dbReference type="PANTHER" id="PTHR10044:SF115">
    <property type="entry name" value="E3 UBIQUITIN-PROTEIN LIGASE XIAP"/>
    <property type="match status" value="1"/>
</dbReference>
<dbReference type="GO" id="GO:0051726">
    <property type="term" value="P:regulation of cell cycle"/>
    <property type="evidence" value="ECO:0007669"/>
    <property type="project" value="TreeGrafter"/>
</dbReference>
<dbReference type="AlphaFoldDB" id="A0A8D0H8W4"/>
<evidence type="ECO:0000313" key="28">
    <source>
        <dbReference type="Proteomes" id="UP000694392"/>
    </source>
</evidence>
<dbReference type="GO" id="GO:0070534">
    <property type="term" value="P:protein K63-linked ubiquitination"/>
    <property type="evidence" value="ECO:0007669"/>
    <property type="project" value="Ensembl"/>
</dbReference>
<keyword evidence="13" id="KW-0677">Repeat</keyword>
<evidence type="ECO:0000256" key="7">
    <source>
        <dbReference type="ARBA" id="ARBA00022499"/>
    </source>
</evidence>
<keyword evidence="7" id="KW-1017">Isopeptide bond</keyword>
<comment type="similarity">
    <text evidence="4">Belongs to the IAP family.</text>
</comment>
<dbReference type="InterPro" id="IPR001370">
    <property type="entry name" value="BIR_rpt"/>
</dbReference>
<dbReference type="GO" id="GO:0097194">
    <property type="term" value="P:execution phase of apoptosis"/>
    <property type="evidence" value="ECO:0007669"/>
    <property type="project" value="Ensembl"/>
</dbReference>
<evidence type="ECO:0000256" key="22">
    <source>
        <dbReference type="ARBA" id="ARBA00044224"/>
    </source>
</evidence>
<dbReference type="InterPro" id="IPR001841">
    <property type="entry name" value="Znf_RING"/>
</dbReference>
<keyword evidence="16" id="KW-0702">S-nitrosylation</keyword>
<keyword evidence="15" id="KW-0833">Ubl conjugation pathway</keyword>
<sequence length="488" mass="55079">MTCNGPDTSEACATPDSDHDQELAKESNRLKTFANFPSCCPISASALARAGFLYTGKGDQVKCFSCHTTIEGWQHGDSAVGRHREISPNCKFIKGFHFLHNDTHHVLQNCQYKIENCSANTTLSHSLDDSSHLSVDYLLRTRQVVDMSDTLYPRNPAMCSEEARLRSFHNWPNYTPVTPKELANAGLYYTGIDDQVECFCCGGKLKNWEPCDRAWSEHKRHFPKCFFVLGHDVGNAPTEASGTEVGRSNGDLPRNPSLADYEARINTFVMWKYLVNKELLAQAGFYSIGNNDSVVCFYCGGGLQEWKPDEDPWEQHARWFPGCKYLLEEKGQDFINSVHLTHSLKNSTFFFLHNVAHNDLLHNHLVQDSMHMGFSLDEIKKIMEKKQQISGEHYKSVEVLVGDLINAQRENAQEDVSGGSALQKDLSTEEKLRRLQEEKLCKICMDKNISVVLIPCGHLVVCMDCGEAVDKCPVCCAVIAKRQKIFMY</sequence>
<dbReference type="CDD" id="cd00022">
    <property type="entry name" value="BIR"/>
    <property type="match status" value="3"/>
</dbReference>
<keyword evidence="12" id="KW-0479">Metal-binding</keyword>
<dbReference type="Pfam" id="PF13920">
    <property type="entry name" value="zf-C3HC4_3"/>
    <property type="match status" value="1"/>
</dbReference>
<dbReference type="FunFam" id="1.10.1170.10:FF:000003">
    <property type="entry name" value="E3 ubiquitin-protein ligase XIAP"/>
    <property type="match status" value="1"/>
</dbReference>
<evidence type="ECO:0000256" key="1">
    <source>
        <dbReference type="ARBA" id="ARBA00000900"/>
    </source>
</evidence>
<evidence type="ECO:0000256" key="15">
    <source>
        <dbReference type="ARBA" id="ARBA00022786"/>
    </source>
</evidence>
<dbReference type="GO" id="GO:0043027">
    <property type="term" value="F:cysteine-type endopeptidase inhibitor activity involved in apoptotic process"/>
    <property type="evidence" value="ECO:0007669"/>
    <property type="project" value="TreeGrafter"/>
</dbReference>
<name>A0A8D0H8W4_SPHPU</name>
<dbReference type="SUPFAM" id="SSF57924">
    <property type="entry name" value="Inhibitor of apoptosis (IAP) repeat"/>
    <property type="match status" value="3"/>
</dbReference>
<dbReference type="GO" id="GO:0008270">
    <property type="term" value="F:zinc ion binding"/>
    <property type="evidence" value="ECO:0007669"/>
    <property type="project" value="UniProtKB-KW"/>
</dbReference>
<evidence type="ECO:0000256" key="2">
    <source>
        <dbReference type="ARBA" id="ARBA00004123"/>
    </source>
</evidence>
<dbReference type="PROSITE" id="PS50143">
    <property type="entry name" value="BIR_REPEAT_2"/>
    <property type="match status" value="3"/>
</dbReference>